<dbReference type="InterPro" id="IPR050832">
    <property type="entry name" value="Bact_Acetyltransf"/>
</dbReference>
<feature type="domain" description="N-acetyltransferase" evidence="3">
    <location>
        <begin position="4"/>
        <end position="162"/>
    </location>
</feature>
<proteinExistence type="predicted"/>
<protein>
    <submittedName>
        <fullName evidence="4">Putative acetyltransferase</fullName>
    </submittedName>
</protein>
<gene>
    <name evidence="4" type="ORF">SAMN04488109_6631</name>
</gene>
<dbReference type="OrthoDB" id="5419426at2"/>
<dbReference type="Gene3D" id="3.40.630.30">
    <property type="match status" value="1"/>
</dbReference>
<name>A0A1M5XK71_9BACT</name>
<dbReference type="Pfam" id="PF00583">
    <property type="entry name" value="Acetyltransf_1"/>
    <property type="match status" value="1"/>
</dbReference>
<accession>A0A1M5XK71</accession>
<evidence type="ECO:0000256" key="1">
    <source>
        <dbReference type="ARBA" id="ARBA00022679"/>
    </source>
</evidence>
<keyword evidence="2" id="KW-0012">Acyltransferase</keyword>
<keyword evidence="1 4" id="KW-0808">Transferase</keyword>
<dbReference type="EMBL" id="FQWQ01000006">
    <property type="protein sequence ID" value="SHH99914.1"/>
    <property type="molecule type" value="Genomic_DNA"/>
</dbReference>
<organism evidence="4 5">
    <name type="scientific">Chryseolinea serpens</name>
    <dbReference type="NCBI Taxonomy" id="947013"/>
    <lineage>
        <taxon>Bacteria</taxon>
        <taxon>Pseudomonadati</taxon>
        <taxon>Bacteroidota</taxon>
        <taxon>Cytophagia</taxon>
        <taxon>Cytophagales</taxon>
        <taxon>Fulvivirgaceae</taxon>
        <taxon>Chryseolinea</taxon>
    </lineage>
</organism>
<dbReference type="Proteomes" id="UP000184212">
    <property type="component" value="Unassembled WGS sequence"/>
</dbReference>
<dbReference type="CDD" id="cd04301">
    <property type="entry name" value="NAT_SF"/>
    <property type="match status" value="1"/>
</dbReference>
<dbReference type="PANTHER" id="PTHR43877">
    <property type="entry name" value="AMINOALKYLPHOSPHONATE N-ACETYLTRANSFERASE-RELATED-RELATED"/>
    <property type="match status" value="1"/>
</dbReference>
<dbReference type="InterPro" id="IPR000182">
    <property type="entry name" value="GNAT_dom"/>
</dbReference>
<evidence type="ECO:0000256" key="2">
    <source>
        <dbReference type="ARBA" id="ARBA00023315"/>
    </source>
</evidence>
<evidence type="ECO:0000313" key="4">
    <source>
        <dbReference type="EMBL" id="SHH99914.1"/>
    </source>
</evidence>
<dbReference type="STRING" id="947013.SAMN04488109_6631"/>
<dbReference type="InterPro" id="IPR016181">
    <property type="entry name" value="Acyl_CoA_acyltransferase"/>
</dbReference>
<dbReference type="RefSeq" id="WP_073143131.1">
    <property type="nucleotide sequence ID" value="NZ_FQWQ01000006.1"/>
</dbReference>
<reference evidence="4 5" key="1">
    <citation type="submission" date="2016-11" db="EMBL/GenBank/DDBJ databases">
        <authorList>
            <person name="Jaros S."/>
            <person name="Januszkiewicz K."/>
            <person name="Wedrychowicz H."/>
        </authorList>
    </citation>
    <scope>NUCLEOTIDE SEQUENCE [LARGE SCALE GENOMIC DNA]</scope>
    <source>
        <strain evidence="4 5">DSM 24574</strain>
    </source>
</reference>
<dbReference type="GO" id="GO:0016747">
    <property type="term" value="F:acyltransferase activity, transferring groups other than amino-acyl groups"/>
    <property type="evidence" value="ECO:0007669"/>
    <property type="project" value="InterPro"/>
</dbReference>
<evidence type="ECO:0000259" key="3">
    <source>
        <dbReference type="PROSITE" id="PS51186"/>
    </source>
</evidence>
<dbReference type="SUPFAM" id="SSF55729">
    <property type="entry name" value="Acyl-CoA N-acyltransferases (Nat)"/>
    <property type="match status" value="1"/>
</dbReference>
<keyword evidence="5" id="KW-1185">Reference proteome</keyword>
<dbReference type="PROSITE" id="PS51186">
    <property type="entry name" value="GNAT"/>
    <property type="match status" value="1"/>
</dbReference>
<evidence type="ECO:0000313" key="5">
    <source>
        <dbReference type="Proteomes" id="UP000184212"/>
    </source>
</evidence>
<dbReference type="AlphaFoldDB" id="A0A1M5XK71"/>
<dbReference type="PANTHER" id="PTHR43877:SF2">
    <property type="entry name" value="AMINOALKYLPHOSPHONATE N-ACETYLTRANSFERASE-RELATED"/>
    <property type="match status" value="1"/>
</dbReference>
<sequence>MSQVIIRPITPKDNEAVASVIRTVMPEFGAGGAGFAIHDNEVDDMAAAYSQPRTAYFVCEVDGVVVGGGGIAPLAGGGENICELKKMYFLPSGRGLGLGQRVLEACLLAAGRSNFRYCYLETFNTMKSAMKLYERNGFIKIPGPLGNTGHFACDTFYQLDLKAAKIA</sequence>